<protein>
    <submittedName>
        <fullName evidence="2">Uncharacterized protein</fullName>
    </submittedName>
</protein>
<reference evidence="2" key="1">
    <citation type="submission" date="2022-11" db="EMBL/GenBank/DDBJ databases">
        <authorList>
            <person name="Scott C."/>
            <person name="Bruce N."/>
        </authorList>
    </citation>
    <scope>NUCLEOTIDE SEQUENCE</scope>
</reference>
<comment type="caution">
    <text evidence="2">The sequence shown here is derived from an EMBL/GenBank/DDBJ whole genome shotgun (WGS) entry which is preliminary data.</text>
</comment>
<evidence type="ECO:0000256" key="1">
    <source>
        <dbReference type="SAM" id="MobiDB-lite"/>
    </source>
</evidence>
<dbReference type="SUPFAM" id="SSF48452">
    <property type="entry name" value="TPR-like"/>
    <property type="match status" value="1"/>
</dbReference>
<organism evidence="2 3">
    <name type="scientific">Parascedosporium putredinis</name>
    <dbReference type="NCBI Taxonomy" id="1442378"/>
    <lineage>
        <taxon>Eukaryota</taxon>
        <taxon>Fungi</taxon>
        <taxon>Dikarya</taxon>
        <taxon>Ascomycota</taxon>
        <taxon>Pezizomycotina</taxon>
        <taxon>Sordariomycetes</taxon>
        <taxon>Hypocreomycetidae</taxon>
        <taxon>Microascales</taxon>
        <taxon>Microascaceae</taxon>
        <taxon>Parascedosporium</taxon>
    </lineage>
</organism>
<dbReference type="InterPro" id="IPR011990">
    <property type="entry name" value="TPR-like_helical_dom_sf"/>
</dbReference>
<dbReference type="Gene3D" id="1.25.40.10">
    <property type="entry name" value="Tetratricopeptide repeat domain"/>
    <property type="match status" value="1"/>
</dbReference>
<dbReference type="EMBL" id="CALLCH030000019">
    <property type="protein sequence ID" value="CAI4219125.1"/>
    <property type="molecule type" value="Genomic_DNA"/>
</dbReference>
<gene>
    <name evidence="2" type="ORF">PPNO1_LOCUS8694</name>
</gene>
<keyword evidence="3" id="KW-1185">Reference proteome</keyword>
<evidence type="ECO:0000313" key="2">
    <source>
        <dbReference type="EMBL" id="CAI4219125.1"/>
    </source>
</evidence>
<sequence length="743" mass="84548">MPSLRKAIEKRRPRAVLVQDFHHYILLLGGEVLKVGGAQKFIKLAGNWATLIISRTLAADDERNRIGDTDAAIRDLELSRQFFRALEESPLKQFYFGRCLSLLLQCYTIRGAENRALEIATDTTDLLQTFQALSGRNSSPRRYNDAADNALFRLIHPRDVWCVRCLCDLVELATVYLGLRPPQDGSFYTTIVEMLVRRPAQGVAYIYNLEKEFALALSIAGFVDEAVLVWRRLISWKDKPVHRPDEEEDAVRFRLLACLIVTDEVGDETMKEYKLVDVAHSMIHYDHGQVLLYLARRLLYRKKMYSELVTLCHRIQHLCDEKYTPRNLLSVINRYYAARVQKKAGRYDLAIEEYRALLTLLERFLAWDDDDDLAAASNHTLELSTLRGDTRKSLAHALRLAGRTDECIFEYRKTLEDDPAGFLGNRKTRRGILKTLAHLYEEGEDVDEAILAYDILYREYLARPMSEASAVIKCSWYRGKMFHLMGELDHALELFRYAANACAVRRMENAKTRWPTPDQLQLARMTIENAESEEDRRDPAQTDAGASKGPNVTETTEEAAEPSSRPVKVPADETARQRPAGMSSTPIAEEPAPAEPGPAPAEPGVSIPNRVRVAHLVGLDFDDVFGYGADDEAASLRDQSIDDKDRWWAQTINDSIEAVERGERIENPAPADRYDSDWDDDMLEFEGQGVGDAPFMSIGRRSSDGVLPRFADLPATFEDYMHEVADRKRYTWRTPQKKEDSAI</sequence>
<dbReference type="Proteomes" id="UP000838763">
    <property type="component" value="Unassembled WGS sequence"/>
</dbReference>
<dbReference type="AlphaFoldDB" id="A0A9P1HC92"/>
<proteinExistence type="predicted"/>
<feature type="region of interest" description="Disordered" evidence="1">
    <location>
        <begin position="529"/>
        <end position="603"/>
    </location>
</feature>
<accession>A0A9P1HC92</accession>
<name>A0A9P1HC92_9PEZI</name>
<evidence type="ECO:0000313" key="3">
    <source>
        <dbReference type="Proteomes" id="UP000838763"/>
    </source>
</evidence>